<dbReference type="AlphaFoldDB" id="A0AA97KFA4"/>
<proteinExistence type="inferred from homology"/>
<dbReference type="Proteomes" id="UP001190640">
    <property type="component" value="Chromosome 15"/>
</dbReference>
<dbReference type="Gene3D" id="3.10.580.10">
    <property type="entry name" value="CBS-domain"/>
    <property type="match status" value="1"/>
</dbReference>
<feature type="domain" description="CBS" evidence="16">
    <location>
        <begin position="427"/>
        <end position="493"/>
    </location>
</feature>
<feature type="transmembrane region" description="Helical" evidence="13">
    <location>
        <begin position="223"/>
        <end position="243"/>
    </location>
</feature>
<dbReference type="Pfam" id="PF01595">
    <property type="entry name" value="CNNM"/>
    <property type="match status" value="1"/>
</dbReference>
<evidence type="ECO:0000256" key="11">
    <source>
        <dbReference type="PROSITE-ProRule" id="PRU00703"/>
    </source>
</evidence>
<evidence type="ECO:0000256" key="13">
    <source>
        <dbReference type="RuleBase" id="RU369091"/>
    </source>
</evidence>
<dbReference type="GO" id="GO:0005886">
    <property type="term" value="C:plasma membrane"/>
    <property type="evidence" value="ECO:0007669"/>
    <property type="project" value="UniProtKB-SubCell"/>
</dbReference>
<dbReference type="InterPro" id="IPR057492">
    <property type="entry name" value="Ig_CNNM1/2/4_N"/>
</dbReference>
<evidence type="ECO:0000256" key="14">
    <source>
        <dbReference type="SAM" id="SignalP"/>
    </source>
</evidence>
<keyword evidence="18" id="KW-1185">Reference proteome</keyword>
<keyword evidence="8" id="KW-0406">Ion transport</keyword>
<feature type="transmembrane region" description="Helical" evidence="13">
    <location>
        <begin position="280"/>
        <end position="300"/>
    </location>
</feature>
<dbReference type="InterPro" id="IPR046342">
    <property type="entry name" value="CBS_dom_sf"/>
</dbReference>
<accession>A0AA97KFA4</accession>
<evidence type="ECO:0000313" key="18">
    <source>
        <dbReference type="Proteomes" id="UP001190640"/>
    </source>
</evidence>
<dbReference type="PANTHER" id="PTHR12064:SF26">
    <property type="entry name" value="METAL TRANSPORTER CNNM4"/>
    <property type="match status" value="1"/>
</dbReference>
<dbReference type="InterPro" id="IPR000644">
    <property type="entry name" value="CBS_dom"/>
</dbReference>
<keyword evidence="9 11" id="KW-0129">CBS domain</keyword>
<reference evidence="19" key="1">
    <citation type="submission" date="2025-08" db="UniProtKB">
        <authorList>
            <consortium name="RefSeq"/>
        </authorList>
    </citation>
    <scope>IDENTIFICATION</scope>
    <source>
        <tissue evidence="19">Blood</tissue>
    </source>
</reference>
<keyword evidence="10 12" id="KW-0472">Membrane</keyword>
<keyword evidence="14" id="KW-0732">Signal</keyword>
<dbReference type="KEGG" id="emc:129342913"/>
<evidence type="ECO:0000256" key="2">
    <source>
        <dbReference type="ARBA" id="ARBA00010484"/>
    </source>
</evidence>
<evidence type="ECO:0000256" key="9">
    <source>
        <dbReference type="ARBA" id="ARBA00023122"/>
    </source>
</evidence>
<dbReference type="InterPro" id="IPR044751">
    <property type="entry name" value="Ion_transp-like_CBS"/>
</dbReference>
<dbReference type="InterPro" id="IPR045095">
    <property type="entry name" value="ACDP"/>
</dbReference>
<dbReference type="PROSITE" id="PS51846">
    <property type="entry name" value="CNNM"/>
    <property type="match status" value="1"/>
</dbReference>
<dbReference type="GO" id="GO:0015081">
    <property type="term" value="F:sodium ion transmembrane transporter activity"/>
    <property type="evidence" value="ECO:0007669"/>
    <property type="project" value="TreeGrafter"/>
</dbReference>
<keyword evidence="6" id="KW-0677">Repeat</keyword>
<feature type="signal peptide" evidence="14">
    <location>
        <begin position="1"/>
        <end position="25"/>
    </location>
</feature>
<dbReference type="InterPro" id="IPR000595">
    <property type="entry name" value="cNMP-bd_dom"/>
</dbReference>
<dbReference type="InterPro" id="IPR002550">
    <property type="entry name" value="CNNM"/>
</dbReference>
<protein>
    <recommendedName>
        <fullName evidence="13">Metal transporter</fullName>
    </recommendedName>
</protein>
<organism evidence="18 19">
    <name type="scientific">Eublepharis macularius</name>
    <name type="common">Leopard gecko</name>
    <name type="synonym">Cyrtodactylus macularius</name>
    <dbReference type="NCBI Taxonomy" id="481883"/>
    <lineage>
        <taxon>Eukaryota</taxon>
        <taxon>Metazoa</taxon>
        <taxon>Chordata</taxon>
        <taxon>Craniata</taxon>
        <taxon>Vertebrata</taxon>
        <taxon>Euteleostomi</taxon>
        <taxon>Lepidosauria</taxon>
        <taxon>Squamata</taxon>
        <taxon>Bifurcata</taxon>
        <taxon>Gekkota</taxon>
        <taxon>Eublepharidae</taxon>
        <taxon>Eublepharinae</taxon>
        <taxon>Eublepharis</taxon>
    </lineage>
</organism>
<dbReference type="GO" id="GO:0015095">
    <property type="term" value="F:magnesium ion transmembrane transporter activity"/>
    <property type="evidence" value="ECO:0007669"/>
    <property type="project" value="TreeGrafter"/>
</dbReference>
<dbReference type="FunFam" id="3.10.580.10:FF:000001">
    <property type="entry name" value="Putative metal transporter CNNM3 isoform 2"/>
    <property type="match status" value="1"/>
</dbReference>
<feature type="domain" description="CNNM transmembrane" evidence="17">
    <location>
        <begin position="160"/>
        <end position="340"/>
    </location>
</feature>
<dbReference type="InterPro" id="IPR014710">
    <property type="entry name" value="RmlC-like_jellyroll"/>
</dbReference>
<dbReference type="SUPFAM" id="SSF54631">
    <property type="entry name" value="CBS-domain pair"/>
    <property type="match status" value="1"/>
</dbReference>
<keyword evidence="7 12" id="KW-1133">Transmembrane helix</keyword>
<dbReference type="InterPro" id="IPR018490">
    <property type="entry name" value="cNMP-bd_dom_sf"/>
</dbReference>
<evidence type="ECO:0000259" key="16">
    <source>
        <dbReference type="PROSITE" id="PS51371"/>
    </source>
</evidence>
<comment type="similarity">
    <text evidence="2 13">Belongs to the ACDP family.</text>
</comment>
<evidence type="ECO:0000313" key="19">
    <source>
        <dbReference type="RefSeq" id="XP_054854847.1"/>
    </source>
</evidence>
<dbReference type="PROSITE" id="PS51371">
    <property type="entry name" value="CBS"/>
    <property type="match status" value="1"/>
</dbReference>
<sequence length="721" mass="80468">MATGFISALVAIPLLLLPLPLAVSADPVIIAIRLEHSTKPDVRISQKGTTEVVEGSTIHLRVYGQGIDSNIGKMMNFVEVPDSASSLNTSCSKDNQDLRVLPSIADVQKTSVVLLVEVQTLRKGSKSKIYMMCIKDGAGQLRQQLLSEDMLIKVVEEETVVLPLWLHISFIAILVGLSGVFSGLNLGLMALNPMELRIVQNCGTAKERIYATQIEPVRRKGNYLLCSLLLGNVLVNTTLTILFDSLVNTNSISIVVSTLGIVLFGEIIPQAVCSRHGLAVGANTIFITRFVMLLTFPLSYPISKILDGVLGKEIGTVYNREKLMEMLKLTEPYSDLLKEELNIIQGALELRSKMVEHIMTPLCDCFLLSIDEILDFNTMSNIVENGYTRIPVYNKERSNIVDILYIKDLIFVNPDNRTPLKTITQSYNHPVQFVLPDTKLNAVLEEFKTGRSHLAVVRKTSIESGGDPVSEVVGVVTLEDVIEEIINSEILDETDIYTDNRSKRRVSSQRRKDFSAFKGSSIETKIRISPQLLLAANRFLSTELPQFSPSIIPEKFLQRLLKYRDVVCELQFDEENKKAPQHYLYQRNTAADYFILILQGKVEVEVGQENMAFENGPFSYFGVMALGQASPDIHNMSGLGNLNRLTSSSYHEVYAGSSSTVQIMPTSNLYYVADFTLRALSDLTYIKITRNQYQHCLLASYMESSRNLFPAENVQPKLSRS</sequence>
<evidence type="ECO:0000256" key="8">
    <source>
        <dbReference type="ARBA" id="ARBA00023065"/>
    </source>
</evidence>
<evidence type="ECO:0000256" key="10">
    <source>
        <dbReference type="ARBA" id="ARBA00023136"/>
    </source>
</evidence>
<name>A0AA97KFA4_EUBMA</name>
<feature type="transmembrane region" description="Helical" evidence="13">
    <location>
        <begin position="164"/>
        <end position="188"/>
    </location>
</feature>
<feature type="transmembrane region" description="Helical" evidence="13">
    <location>
        <begin position="249"/>
        <end position="268"/>
    </location>
</feature>
<evidence type="ECO:0000256" key="7">
    <source>
        <dbReference type="ARBA" id="ARBA00022989"/>
    </source>
</evidence>
<keyword evidence="3" id="KW-0813">Transport</keyword>
<comment type="function">
    <text evidence="13">Metal transporter.</text>
</comment>
<evidence type="ECO:0000259" key="17">
    <source>
        <dbReference type="PROSITE" id="PS51846"/>
    </source>
</evidence>
<dbReference type="SUPFAM" id="SSF51206">
    <property type="entry name" value="cAMP-binding domain-like"/>
    <property type="match status" value="1"/>
</dbReference>
<evidence type="ECO:0000256" key="12">
    <source>
        <dbReference type="PROSITE-ProRule" id="PRU01193"/>
    </source>
</evidence>
<dbReference type="RefSeq" id="XP_054854847.1">
    <property type="nucleotide sequence ID" value="XM_054998872.1"/>
</dbReference>
<keyword evidence="5 12" id="KW-0812">Transmembrane</keyword>
<dbReference type="Pfam" id="PF25562">
    <property type="entry name" value="CNBH_CNNM2_C"/>
    <property type="match status" value="1"/>
</dbReference>
<gene>
    <name evidence="19" type="primary">LOC129342913</name>
</gene>
<dbReference type="CDD" id="cd04590">
    <property type="entry name" value="CBS_pair_CorC_HlyC_assoc"/>
    <property type="match status" value="1"/>
</dbReference>
<evidence type="ECO:0000256" key="4">
    <source>
        <dbReference type="ARBA" id="ARBA00022475"/>
    </source>
</evidence>
<dbReference type="PROSITE" id="PS50042">
    <property type="entry name" value="CNMP_BINDING_3"/>
    <property type="match status" value="1"/>
</dbReference>
<dbReference type="Pfam" id="PF25511">
    <property type="entry name" value="Ig_CNNM4_N"/>
    <property type="match status" value="1"/>
</dbReference>
<evidence type="ECO:0000256" key="5">
    <source>
        <dbReference type="ARBA" id="ARBA00022692"/>
    </source>
</evidence>
<evidence type="ECO:0000256" key="6">
    <source>
        <dbReference type="ARBA" id="ARBA00022737"/>
    </source>
</evidence>
<evidence type="ECO:0000256" key="3">
    <source>
        <dbReference type="ARBA" id="ARBA00022448"/>
    </source>
</evidence>
<evidence type="ECO:0000256" key="1">
    <source>
        <dbReference type="ARBA" id="ARBA00004651"/>
    </source>
</evidence>
<keyword evidence="4" id="KW-1003">Cell membrane</keyword>
<dbReference type="Pfam" id="PF00571">
    <property type="entry name" value="CBS"/>
    <property type="match status" value="1"/>
</dbReference>
<dbReference type="GeneID" id="129342913"/>
<dbReference type="GO" id="GO:0010960">
    <property type="term" value="P:magnesium ion homeostasis"/>
    <property type="evidence" value="ECO:0007669"/>
    <property type="project" value="InterPro"/>
</dbReference>
<dbReference type="PANTHER" id="PTHR12064">
    <property type="entry name" value="METAL TRANSPORTER CNNM"/>
    <property type="match status" value="1"/>
</dbReference>
<feature type="chain" id="PRO_5041680121" description="Metal transporter" evidence="14">
    <location>
        <begin position="26"/>
        <end position="721"/>
    </location>
</feature>
<evidence type="ECO:0000259" key="15">
    <source>
        <dbReference type="PROSITE" id="PS50042"/>
    </source>
</evidence>
<feature type="domain" description="Cyclic nucleotide-binding" evidence="15">
    <location>
        <begin position="583"/>
        <end position="631"/>
    </location>
</feature>
<comment type="subcellular location">
    <subcellularLocation>
        <location evidence="1 13">Cell membrane</location>
        <topology evidence="1 13">Multi-pass membrane protein</topology>
    </subcellularLocation>
</comment>
<dbReference type="Gene3D" id="2.60.120.10">
    <property type="entry name" value="Jelly Rolls"/>
    <property type="match status" value="1"/>
</dbReference>